<proteinExistence type="predicted"/>
<reference evidence="2" key="1">
    <citation type="journal article" date="2023" name="Nat. Plants">
        <title>Single-cell RNA sequencing provides a high-resolution roadmap for understanding the multicellular compartmentation of specialized metabolism.</title>
        <authorList>
            <person name="Sun S."/>
            <person name="Shen X."/>
            <person name="Li Y."/>
            <person name="Li Y."/>
            <person name="Wang S."/>
            <person name="Li R."/>
            <person name="Zhang H."/>
            <person name="Shen G."/>
            <person name="Guo B."/>
            <person name="Wei J."/>
            <person name="Xu J."/>
            <person name="St-Pierre B."/>
            <person name="Chen S."/>
            <person name="Sun C."/>
        </authorList>
    </citation>
    <scope>NUCLEOTIDE SEQUENCE [LARGE SCALE GENOMIC DNA]</scope>
</reference>
<keyword evidence="2" id="KW-1185">Reference proteome</keyword>
<sequence>MKNSDVNGEGGSDTVEGAKEGVENHERDDNLMEIFKIQIQGWACKPSKDEKINFGTLVSMSVDVLLYKLEEDLPEDDVEMLQYGMIFLIMFLMDPPEATNMKIMSFISELQDERNEWKDRWTQIVNVAYQLERTINSFLYLKSFLWVDMICLIDVTEEIRRIVVEVKRIKYHHMHDMNALNTQTNLSPKVVLQTCSVQTFDEIVVGFEDEEEDLADKLRKCLKSQKYLIVMDDIWGIANNCKGIVLAVVLVAGLLKERIKNLDCWKQIRKDLGSRISQEECLHISEQSYRHLPEPLKPCFLYFGSSRENKVIRVQKLIQLWVSEGFVRNHKMKNLETVAQEYLMDLAGRSVIIVTCRSSSGGIKTVCVCDLLLEFCCQKAEEENFMMVLRGSDNSQLSSNGLDKHYRNLKFLQIFDLEDVKLLGEFPENITELVLLRYIAIQCTATTIPPEISRLQNLETLLVKRIAYRFHLPNTIWRMEKMSDIDVGLWKHNKILELDFLGQLEPMNVTCRPGNLAGDFVRKTWNMEDEGFSKLKFLKLQLLDIQQWNTSNSTLPLASAASSGQSRNLEDIPFAYGNIPTLRMIRVDRGPFIEFRSGILNVSPIRRNCSQEDRDDQLEKYEKVFPQGWDKAYCLRHLDDFQLIHFYGDKTLQGGLASFHI</sequence>
<evidence type="ECO:0000313" key="2">
    <source>
        <dbReference type="Proteomes" id="UP001060085"/>
    </source>
</evidence>
<dbReference type="Proteomes" id="UP001060085">
    <property type="component" value="Linkage Group LG02"/>
</dbReference>
<name>A0ACC0BU08_CATRO</name>
<comment type="caution">
    <text evidence="1">The sequence shown here is derived from an EMBL/GenBank/DDBJ whole genome shotgun (WGS) entry which is preliminary data.</text>
</comment>
<evidence type="ECO:0000313" key="1">
    <source>
        <dbReference type="EMBL" id="KAI5676156.1"/>
    </source>
</evidence>
<protein>
    <submittedName>
        <fullName evidence="1">Uncharacterized protein</fullName>
    </submittedName>
</protein>
<accession>A0ACC0BU08</accession>
<dbReference type="EMBL" id="CM044702">
    <property type="protein sequence ID" value="KAI5676156.1"/>
    <property type="molecule type" value="Genomic_DNA"/>
</dbReference>
<gene>
    <name evidence="1" type="ORF">M9H77_07106</name>
</gene>
<organism evidence="1 2">
    <name type="scientific">Catharanthus roseus</name>
    <name type="common">Madagascar periwinkle</name>
    <name type="synonym">Vinca rosea</name>
    <dbReference type="NCBI Taxonomy" id="4058"/>
    <lineage>
        <taxon>Eukaryota</taxon>
        <taxon>Viridiplantae</taxon>
        <taxon>Streptophyta</taxon>
        <taxon>Embryophyta</taxon>
        <taxon>Tracheophyta</taxon>
        <taxon>Spermatophyta</taxon>
        <taxon>Magnoliopsida</taxon>
        <taxon>eudicotyledons</taxon>
        <taxon>Gunneridae</taxon>
        <taxon>Pentapetalae</taxon>
        <taxon>asterids</taxon>
        <taxon>lamiids</taxon>
        <taxon>Gentianales</taxon>
        <taxon>Apocynaceae</taxon>
        <taxon>Rauvolfioideae</taxon>
        <taxon>Vinceae</taxon>
        <taxon>Catharanthinae</taxon>
        <taxon>Catharanthus</taxon>
    </lineage>
</organism>